<dbReference type="Proteomes" id="UP001465755">
    <property type="component" value="Unassembled WGS sequence"/>
</dbReference>
<name>A0AAW1PRB7_9CHLO</name>
<sequence length="169" mass="19325">MHFEYLYYKYLGTLADKIVNKHLFAAVRASAEVRDEVGQLHAVLSSGAPAVLDWLHDRAQDNLLQEVMAHIKDGLQELVTAALDGVDVNIEMFVTFIWTSRSLTLSADQQATLARIVEHMQPINCHEPGWWLWNGETAFCIPWDRVTRDDGGTFARAYCPKYKYPWDRA</sequence>
<gene>
    <name evidence="1" type="ORF">WJX73_004209</name>
</gene>
<dbReference type="AlphaFoldDB" id="A0AAW1PRB7"/>
<protein>
    <submittedName>
        <fullName evidence="1">Uncharacterized protein</fullName>
    </submittedName>
</protein>
<comment type="caution">
    <text evidence="1">The sequence shown here is derived from an EMBL/GenBank/DDBJ whole genome shotgun (WGS) entry which is preliminary data.</text>
</comment>
<reference evidence="1 2" key="1">
    <citation type="journal article" date="2024" name="Nat. Commun.">
        <title>Phylogenomics reveals the evolutionary origins of lichenization in chlorophyte algae.</title>
        <authorList>
            <person name="Puginier C."/>
            <person name="Libourel C."/>
            <person name="Otte J."/>
            <person name="Skaloud P."/>
            <person name="Haon M."/>
            <person name="Grisel S."/>
            <person name="Petersen M."/>
            <person name="Berrin J.G."/>
            <person name="Delaux P.M."/>
            <person name="Dal Grande F."/>
            <person name="Keller J."/>
        </authorList>
    </citation>
    <scope>NUCLEOTIDE SEQUENCE [LARGE SCALE GENOMIC DNA]</scope>
    <source>
        <strain evidence="1 2">SAG 2036</strain>
    </source>
</reference>
<evidence type="ECO:0000313" key="1">
    <source>
        <dbReference type="EMBL" id="KAK9811971.1"/>
    </source>
</evidence>
<organism evidence="1 2">
    <name type="scientific">Symbiochloris irregularis</name>
    <dbReference type="NCBI Taxonomy" id="706552"/>
    <lineage>
        <taxon>Eukaryota</taxon>
        <taxon>Viridiplantae</taxon>
        <taxon>Chlorophyta</taxon>
        <taxon>core chlorophytes</taxon>
        <taxon>Trebouxiophyceae</taxon>
        <taxon>Trebouxiales</taxon>
        <taxon>Trebouxiaceae</taxon>
        <taxon>Symbiochloris</taxon>
    </lineage>
</organism>
<keyword evidence="2" id="KW-1185">Reference proteome</keyword>
<accession>A0AAW1PRB7</accession>
<evidence type="ECO:0000313" key="2">
    <source>
        <dbReference type="Proteomes" id="UP001465755"/>
    </source>
</evidence>
<dbReference type="EMBL" id="JALJOQ010000010">
    <property type="protein sequence ID" value="KAK9811971.1"/>
    <property type="molecule type" value="Genomic_DNA"/>
</dbReference>
<proteinExistence type="predicted"/>